<feature type="region of interest" description="Disordered" evidence="1">
    <location>
        <begin position="1"/>
        <end position="38"/>
    </location>
</feature>
<dbReference type="AlphaFoldDB" id="A0A101EKC2"/>
<reference evidence="3" key="1">
    <citation type="journal article" date="2015" name="MBio">
        <title>Genome-Resolved Metagenomic Analysis Reveals Roles for Candidate Phyla and Other Microbial Community Members in Biogeochemical Transformations in Oil Reservoirs.</title>
        <authorList>
            <person name="Hu P."/>
            <person name="Tom L."/>
            <person name="Singh A."/>
            <person name="Thomas B.C."/>
            <person name="Baker B.J."/>
            <person name="Piceno Y.M."/>
            <person name="Andersen G.L."/>
            <person name="Banfield J.F."/>
        </authorList>
    </citation>
    <scope>NUCLEOTIDE SEQUENCE [LARGE SCALE GENOMIC DNA]</scope>
</reference>
<dbReference type="Proteomes" id="UP000053911">
    <property type="component" value="Unassembled WGS sequence"/>
</dbReference>
<evidence type="ECO:0000256" key="1">
    <source>
        <dbReference type="SAM" id="MobiDB-lite"/>
    </source>
</evidence>
<evidence type="ECO:0000313" key="3">
    <source>
        <dbReference type="Proteomes" id="UP000053911"/>
    </source>
</evidence>
<gene>
    <name evidence="2" type="ORF">XD54_1945</name>
</gene>
<dbReference type="EMBL" id="LGFD01000067">
    <property type="protein sequence ID" value="KUK16757.1"/>
    <property type="molecule type" value="Genomic_DNA"/>
</dbReference>
<comment type="caution">
    <text evidence="2">The sequence shown here is derived from an EMBL/GenBank/DDBJ whole genome shotgun (WGS) entry which is preliminary data.</text>
</comment>
<proteinExistence type="predicted"/>
<evidence type="ECO:0000313" key="2">
    <source>
        <dbReference type="EMBL" id="KUK16757.1"/>
    </source>
</evidence>
<name>A0A101EKC2_9EURY</name>
<accession>A0A101EKC2</accession>
<protein>
    <submittedName>
        <fullName evidence="2">Uncharacterized protein</fullName>
    </submittedName>
</protein>
<sequence>MESMLQLRLTGFSLKNLSPEQNPSKKENQGNKPVPART</sequence>
<feature type="compositionally biased region" description="Polar residues" evidence="1">
    <location>
        <begin position="13"/>
        <end position="22"/>
    </location>
</feature>
<feature type="non-terminal residue" evidence="2">
    <location>
        <position position="38"/>
    </location>
</feature>
<organism evidence="2 3">
    <name type="scientific">Thermococcus sibiricus</name>
    <dbReference type="NCBI Taxonomy" id="172049"/>
    <lineage>
        <taxon>Archaea</taxon>
        <taxon>Methanobacteriati</taxon>
        <taxon>Methanobacteriota</taxon>
        <taxon>Thermococci</taxon>
        <taxon>Thermococcales</taxon>
        <taxon>Thermococcaceae</taxon>
        <taxon>Thermococcus</taxon>
    </lineage>
</organism>